<proteinExistence type="predicted"/>
<reference evidence="2 3" key="1">
    <citation type="submission" date="2020-08" db="EMBL/GenBank/DDBJ databases">
        <title>Genomic Encyclopedia of Type Strains, Phase IV (KMG-IV): sequencing the most valuable type-strain genomes for metagenomic binning, comparative biology and taxonomic classification.</title>
        <authorList>
            <person name="Goeker M."/>
        </authorList>
    </citation>
    <scope>NUCLEOTIDE SEQUENCE [LARGE SCALE GENOMIC DNA]</scope>
    <source>
        <strain evidence="2 3">DSM 5391</strain>
    </source>
</reference>
<keyword evidence="1" id="KW-0472">Membrane</keyword>
<dbReference type="InterPro" id="IPR046208">
    <property type="entry name" value="DUF6241"/>
</dbReference>
<keyword evidence="1" id="KW-1133">Transmembrane helix</keyword>
<accession>A0A7X0HVG8</accession>
<protein>
    <submittedName>
        <fullName evidence="2">Uncharacterized protein</fullName>
    </submittedName>
</protein>
<sequence>MKGIQQSTKRGESFLKKNRIFLKSKKGQITVLIIFIMFSFLGYRFWAAASKNSEQRQIADIVKERDEQGRVTDGEGTTERLFPLDMSEIEIQYAIHHMSHQKVKADKKWGQLQITPERIDRLIKVVQVNEQEYDYPSLYINILNRWKENDFSSAVSDHNKLWEIQGGNIGEAKRLLSPKEEKKYIEEYFE</sequence>
<dbReference type="EMBL" id="JACHGK010000025">
    <property type="protein sequence ID" value="MBB6447637.1"/>
    <property type="molecule type" value="Genomic_DNA"/>
</dbReference>
<dbReference type="Pfam" id="PF19754">
    <property type="entry name" value="DUF6241"/>
    <property type="match status" value="1"/>
</dbReference>
<dbReference type="AlphaFoldDB" id="A0A7X0HVG8"/>
<evidence type="ECO:0000313" key="3">
    <source>
        <dbReference type="Proteomes" id="UP000531594"/>
    </source>
</evidence>
<organism evidence="2 3">
    <name type="scientific">Bacillus benzoevorans</name>
    <dbReference type="NCBI Taxonomy" id="1456"/>
    <lineage>
        <taxon>Bacteria</taxon>
        <taxon>Bacillati</taxon>
        <taxon>Bacillota</taxon>
        <taxon>Bacilli</taxon>
        <taxon>Bacillales</taxon>
        <taxon>Bacillaceae</taxon>
        <taxon>Bacillus</taxon>
    </lineage>
</organism>
<comment type="caution">
    <text evidence="2">The sequence shown here is derived from an EMBL/GenBank/DDBJ whole genome shotgun (WGS) entry which is preliminary data.</text>
</comment>
<keyword evidence="3" id="KW-1185">Reference proteome</keyword>
<gene>
    <name evidence="2" type="ORF">HNR53_004325</name>
</gene>
<dbReference type="Proteomes" id="UP000531594">
    <property type="component" value="Unassembled WGS sequence"/>
</dbReference>
<name>A0A7X0HVG8_9BACI</name>
<evidence type="ECO:0000313" key="2">
    <source>
        <dbReference type="EMBL" id="MBB6447637.1"/>
    </source>
</evidence>
<evidence type="ECO:0000256" key="1">
    <source>
        <dbReference type="SAM" id="Phobius"/>
    </source>
</evidence>
<dbReference type="RefSeq" id="WP_377802035.1">
    <property type="nucleotide sequence ID" value="NZ_JBHLZA010000008.1"/>
</dbReference>
<keyword evidence="1" id="KW-0812">Transmembrane</keyword>
<feature type="transmembrane region" description="Helical" evidence="1">
    <location>
        <begin position="29"/>
        <end position="46"/>
    </location>
</feature>